<accession>A0A7J3VU85</accession>
<dbReference type="InterPro" id="IPR011559">
    <property type="entry name" value="Initiation_fac_2B_a/b/d"/>
</dbReference>
<comment type="caution">
    <text evidence="3">The sequence shown here is derived from an EMBL/GenBank/DDBJ whole genome shotgun (WGS) entry which is preliminary data.</text>
</comment>
<dbReference type="Gene3D" id="1.20.120.420">
    <property type="entry name" value="translation initiation factor eif-2b, domain 1"/>
    <property type="match status" value="1"/>
</dbReference>
<reference evidence="3" key="1">
    <citation type="journal article" date="2020" name="mSystems">
        <title>Genome- and Community-Level Interaction Insights into Carbon Utilization and Element Cycling Functions of Hydrothermarchaeota in Hydrothermal Sediment.</title>
        <authorList>
            <person name="Zhou Z."/>
            <person name="Liu Y."/>
            <person name="Xu W."/>
            <person name="Pan J."/>
            <person name="Luo Z.H."/>
            <person name="Li M."/>
        </authorList>
    </citation>
    <scope>NUCLEOTIDE SEQUENCE [LARGE SCALE GENOMIC DNA]</scope>
    <source>
        <strain evidence="3">SpSt-1074</strain>
    </source>
</reference>
<dbReference type="InterPro" id="IPR037171">
    <property type="entry name" value="NagB/RpiA_transferase-like"/>
</dbReference>
<evidence type="ECO:0000313" key="3">
    <source>
        <dbReference type="EMBL" id="HHM44520.1"/>
    </source>
</evidence>
<protein>
    <submittedName>
        <fullName evidence="3">S-methyl-5-thioribose-1-phosphate isomerase</fullName>
        <ecNumber evidence="3">5.3.1.23</ecNumber>
    </submittedName>
</protein>
<proteinExistence type="inferred from homology"/>
<evidence type="ECO:0000256" key="1">
    <source>
        <dbReference type="ARBA" id="ARBA00023235"/>
    </source>
</evidence>
<dbReference type="GO" id="GO:0019509">
    <property type="term" value="P:L-methionine salvage from methylthioadenosine"/>
    <property type="evidence" value="ECO:0007669"/>
    <property type="project" value="TreeGrafter"/>
</dbReference>
<keyword evidence="1 3" id="KW-0413">Isomerase</keyword>
<dbReference type="InterPro" id="IPR042529">
    <property type="entry name" value="IF_2B-like_C"/>
</dbReference>
<evidence type="ECO:0000256" key="2">
    <source>
        <dbReference type="RuleBase" id="RU003814"/>
    </source>
</evidence>
<dbReference type="InterPro" id="IPR027363">
    <property type="entry name" value="M1Pi_N"/>
</dbReference>
<dbReference type="AlphaFoldDB" id="A0A7J3VU85"/>
<dbReference type="NCBIfam" id="TIGR00524">
    <property type="entry name" value="eIF-2B_rel"/>
    <property type="match status" value="1"/>
</dbReference>
<dbReference type="EC" id="5.3.1.23" evidence="3"/>
<comment type="similarity">
    <text evidence="2">Belongs to the eIF-2B alpha/beta/delta subunits family.</text>
</comment>
<dbReference type="Pfam" id="PF01008">
    <property type="entry name" value="IF-2B"/>
    <property type="match status" value="1"/>
</dbReference>
<gene>
    <name evidence="3" type="ORF">ENM31_04415</name>
</gene>
<dbReference type="InterPro" id="IPR000649">
    <property type="entry name" value="IF-2B-related"/>
</dbReference>
<organism evidence="3">
    <name type="scientific">Caldiarchaeum subterraneum</name>
    <dbReference type="NCBI Taxonomy" id="311458"/>
    <lineage>
        <taxon>Archaea</taxon>
        <taxon>Nitrososphaerota</taxon>
        <taxon>Candidatus Caldarchaeales</taxon>
        <taxon>Candidatus Caldarchaeaceae</taxon>
        <taxon>Candidatus Caldarchaeum</taxon>
    </lineage>
</organism>
<sequence length="340" mass="37925">MELPILADRFKCVIYEKNELKLLDRRLYPHRTEYVVCRDVESVARAIEDMVVQGAAVIAYTAGYGLALAASMSKNMDREELRKMLLKAGERLRMTRPTGAELFHVIESSLAVGLKSIDEGRDPADEISRHVYGLMVRGEEIARKTGEHASRLLDDGDKVLTNCYAGPALVYALLYAREKGLRVKAFVPETRPYLQGARLTAPTLKEAGIETVLVPDPCAGQLIKRREVSKYITATDRVALDGSIANKVGTYLYAVVASKHDIPFYVLAYTGPDRKTYTYEDIIIEERPPKEVLTLAGMDTAPEGVKAYYPAFDIVPPKYIAGIITERGVFHPSEMKSYWG</sequence>
<name>A0A7J3VU85_CALS0</name>
<dbReference type="PANTHER" id="PTHR43475">
    <property type="entry name" value="METHYLTHIORIBOSE-1-PHOSPHATE ISOMERASE"/>
    <property type="match status" value="1"/>
</dbReference>
<dbReference type="EMBL" id="DRXH01000152">
    <property type="protein sequence ID" value="HHM44520.1"/>
    <property type="molecule type" value="Genomic_DNA"/>
</dbReference>
<dbReference type="GO" id="GO:0046523">
    <property type="term" value="F:S-methyl-5-thioribose-1-phosphate isomerase activity"/>
    <property type="evidence" value="ECO:0007669"/>
    <property type="project" value="UniProtKB-EC"/>
</dbReference>
<dbReference type="SUPFAM" id="SSF100950">
    <property type="entry name" value="NagB/RpiA/CoA transferase-like"/>
    <property type="match status" value="1"/>
</dbReference>
<dbReference type="Gene3D" id="3.40.50.10470">
    <property type="entry name" value="Translation initiation factor eif-2b, domain 2"/>
    <property type="match status" value="1"/>
</dbReference>
<dbReference type="PANTHER" id="PTHR43475:SF1">
    <property type="entry name" value="METHYLTHIORIBOSE-1-PHOSPHATE ISOMERASE"/>
    <property type="match status" value="1"/>
</dbReference>
<dbReference type="NCBIfam" id="NF004326">
    <property type="entry name" value="PRK05720.1"/>
    <property type="match status" value="1"/>
</dbReference>